<dbReference type="PROSITE" id="PS51257">
    <property type="entry name" value="PROKAR_LIPOPROTEIN"/>
    <property type="match status" value="1"/>
</dbReference>
<name>A0A382EBH9_9ZZZZ</name>
<accession>A0A382EBH9</accession>
<sequence length="376" mass="39418">MISTLQKINARYLSSIFILIIVGSACMSNNDPIVSNVEITNPDAEQTSNHTGAATPSSQTTISPEVNDTADSSSQSTITSSEIVPTATAITTTSVALTDQPEDKPLGDALPQPIVEELAPAAIVAAQAEHLANLYETSVESVVFITANTQMGAGSGSGFVWDTEGHLVTNYHVIQSAIQSTTSLSVKFFNGREYRAEVVAWDPDSDLAVIKITDIDHELIPLPMGNSSDTRPGEMAIALGNPFGEEFTMTTGIVSAVTRTLSSGFSSYSIPAVVQTDAAINPGNSGGPLLDMNGAVIGVNTQIKSSSRQSSGVGFAVPVDLVKRVVPSLINDGQHSYPLMGISGNEVNILLREKADLPRDILGAYVNRTAVDGPAD</sequence>
<protein>
    <recommendedName>
        <fullName evidence="5">PDZ domain-containing protein</fullName>
    </recommendedName>
</protein>
<keyword evidence="1" id="KW-0645">Protease</keyword>
<dbReference type="PANTHER" id="PTHR43343">
    <property type="entry name" value="PEPTIDASE S12"/>
    <property type="match status" value="1"/>
</dbReference>
<dbReference type="SUPFAM" id="SSF50494">
    <property type="entry name" value="Trypsin-like serine proteases"/>
    <property type="match status" value="1"/>
</dbReference>
<dbReference type="EMBL" id="UINC01043600">
    <property type="protein sequence ID" value="SVB47855.1"/>
    <property type="molecule type" value="Genomic_DNA"/>
</dbReference>
<organism evidence="4">
    <name type="scientific">marine metagenome</name>
    <dbReference type="NCBI Taxonomy" id="408172"/>
    <lineage>
        <taxon>unclassified sequences</taxon>
        <taxon>metagenomes</taxon>
        <taxon>ecological metagenomes</taxon>
    </lineage>
</organism>
<feature type="non-terminal residue" evidence="4">
    <location>
        <position position="376"/>
    </location>
</feature>
<gene>
    <name evidence="4" type="ORF">METZ01_LOCUS200709</name>
</gene>
<dbReference type="Gene3D" id="2.40.10.120">
    <property type="match status" value="1"/>
</dbReference>
<feature type="compositionally biased region" description="Polar residues" evidence="3">
    <location>
        <begin position="43"/>
        <end position="71"/>
    </location>
</feature>
<evidence type="ECO:0008006" key="5">
    <source>
        <dbReference type="Google" id="ProtNLM"/>
    </source>
</evidence>
<dbReference type="InterPro" id="IPR051201">
    <property type="entry name" value="Chloro_Bact_Ser_Proteases"/>
</dbReference>
<evidence type="ECO:0000313" key="4">
    <source>
        <dbReference type="EMBL" id="SVB47855.1"/>
    </source>
</evidence>
<evidence type="ECO:0000256" key="2">
    <source>
        <dbReference type="ARBA" id="ARBA00022801"/>
    </source>
</evidence>
<dbReference type="AlphaFoldDB" id="A0A382EBH9"/>
<dbReference type="GO" id="GO:0006508">
    <property type="term" value="P:proteolysis"/>
    <property type="evidence" value="ECO:0007669"/>
    <property type="project" value="UniProtKB-KW"/>
</dbReference>
<dbReference type="PANTHER" id="PTHR43343:SF3">
    <property type="entry name" value="PROTEASE DO-LIKE 8, CHLOROPLASTIC"/>
    <property type="match status" value="1"/>
</dbReference>
<evidence type="ECO:0000256" key="3">
    <source>
        <dbReference type="SAM" id="MobiDB-lite"/>
    </source>
</evidence>
<reference evidence="4" key="1">
    <citation type="submission" date="2018-05" db="EMBL/GenBank/DDBJ databases">
        <authorList>
            <person name="Lanie J.A."/>
            <person name="Ng W.-L."/>
            <person name="Kazmierczak K.M."/>
            <person name="Andrzejewski T.M."/>
            <person name="Davidsen T.M."/>
            <person name="Wayne K.J."/>
            <person name="Tettelin H."/>
            <person name="Glass J.I."/>
            <person name="Rusch D."/>
            <person name="Podicherti R."/>
            <person name="Tsui H.-C.T."/>
            <person name="Winkler M.E."/>
        </authorList>
    </citation>
    <scope>NUCLEOTIDE SEQUENCE</scope>
</reference>
<keyword evidence="2" id="KW-0378">Hydrolase</keyword>
<dbReference type="Pfam" id="PF13365">
    <property type="entry name" value="Trypsin_2"/>
    <property type="match status" value="1"/>
</dbReference>
<feature type="region of interest" description="Disordered" evidence="3">
    <location>
        <begin position="43"/>
        <end position="81"/>
    </location>
</feature>
<dbReference type="GO" id="GO:0004252">
    <property type="term" value="F:serine-type endopeptidase activity"/>
    <property type="evidence" value="ECO:0007669"/>
    <property type="project" value="InterPro"/>
</dbReference>
<feature type="compositionally biased region" description="Low complexity" evidence="3">
    <location>
        <begin position="72"/>
        <end position="81"/>
    </location>
</feature>
<evidence type="ECO:0000256" key="1">
    <source>
        <dbReference type="ARBA" id="ARBA00022670"/>
    </source>
</evidence>
<dbReference type="InterPro" id="IPR009003">
    <property type="entry name" value="Peptidase_S1_PA"/>
</dbReference>
<dbReference type="PRINTS" id="PR00834">
    <property type="entry name" value="PROTEASES2C"/>
</dbReference>
<dbReference type="InterPro" id="IPR001940">
    <property type="entry name" value="Peptidase_S1C"/>
</dbReference>
<proteinExistence type="predicted"/>